<organism evidence="4 5">
    <name type="scientific">Endomicrobium proavitum</name>
    <dbReference type="NCBI Taxonomy" id="1408281"/>
    <lineage>
        <taxon>Bacteria</taxon>
        <taxon>Pseudomonadati</taxon>
        <taxon>Elusimicrobiota</taxon>
        <taxon>Endomicrobiia</taxon>
        <taxon>Endomicrobiales</taxon>
        <taxon>Endomicrobiaceae</taxon>
        <taxon>Endomicrobium</taxon>
    </lineage>
</organism>
<dbReference type="KEGG" id="epo:Epro_0338"/>
<evidence type="ECO:0000259" key="2">
    <source>
        <dbReference type="Pfam" id="PF01855"/>
    </source>
</evidence>
<feature type="domain" description="Pyruvate flavodoxin/ferredoxin oxidoreductase pyrimidine binding" evidence="2">
    <location>
        <begin position="14"/>
        <end position="217"/>
    </location>
</feature>
<dbReference type="SUPFAM" id="SSF52518">
    <property type="entry name" value="Thiamin diphosphate-binding fold (THDP-binding)"/>
    <property type="match status" value="1"/>
</dbReference>
<dbReference type="InterPro" id="IPR033412">
    <property type="entry name" value="PFOR_II"/>
</dbReference>
<dbReference type="Pfam" id="PF17147">
    <property type="entry name" value="PFOR_II"/>
    <property type="match status" value="1"/>
</dbReference>
<dbReference type="PATRIC" id="fig|1408281.3.peg.351"/>
<protein>
    <submittedName>
        <fullName evidence="4">Ketoisovalerate oxidoreductase subunit VorB</fullName>
    </submittedName>
</protein>
<evidence type="ECO:0000313" key="5">
    <source>
        <dbReference type="Proteomes" id="UP000035337"/>
    </source>
</evidence>
<dbReference type="InterPro" id="IPR029061">
    <property type="entry name" value="THDP-binding"/>
</dbReference>
<proteinExistence type="predicted"/>
<dbReference type="Gene3D" id="3.40.50.970">
    <property type="match status" value="1"/>
</dbReference>
<dbReference type="PANTHER" id="PTHR43088:SF1">
    <property type="entry name" value="SUBUNIT OF PYRUVATE:FLAVODOXIN OXIDOREDUCTASE"/>
    <property type="match status" value="1"/>
</dbReference>
<name>A0A0G3WIL0_9BACT</name>
<evidence type="ECO:0000256" key="1">
    <source>
        <dbReference type="ARBA" id="ARBA00023002"/>
    </source>
</evidence>
<dbReference type="NCBIfam" id="NF005507">
    <property type="entry name" value="PRK07119.1"/>
    <property type="match status" value="1"/>
</dbReference>
<dbReference type="Gene3D" id="3.40.50.920">
    <property type="match status" value="1"/>
</dbReference>
<dbReference type="AlphaFoldDB" id="A0A0G3WIL0"/>
<dbReference type="InterPro" id="IPR009014">
    <property type="entry name" value="Transketo_C/PFOR_II"/>
</dbReference>
<accession>A0A0G3WIL0</accession>
<dbReference type="STRING" id="1408281.Epro_0338"/>
<dbReference type="GO" id="GO:0016491">
    <property type="term" value="F:oxidoreductase activity"/>
    <property type="evidence" value="ECO:0007669"/>
    <property type="project" value="UniProtKB-KW"/>
</dbReference>
<dbReference type="InterPro" id="IPR052368">
    <property type="entry name" value="2-oxoacid_oxidoreductase"/>
</dbReference>
<dbReference type="PANTHER" id="PTHR43088">
    <property type="entry name" value="SUBUNIT OF PYRUVATE:FLAVODOXIN OXIDOREDUCTASE-RELATED"/>
    <property type="match status" value="1"/>
</dbReference>
<gene>
    <name evidence="4" type="primary">vorB</name>
    <name evidence="4" type="ORF">Epro_0338</name>
</gene>
<feature type="domain" description="Pyruvate:ferredoxin oxidoreductase core" evidence="3">
    <location>
        <begin position="246"/>
        <end position="339"/>
    </location>
</feature>
<dbReference type="InterPro" id="IPR002880">
    <property type="entry name" value="Pyrv_Fd/Flavodoxin_OxRdtase_N"/>
</dbReference>
<keyword evidence="5" id="KW-1185">Reference proteome</keyword>
<reference evidence="4 5" key="1">
    <citation type="submission" date="2014-09" db="EMBL/GenBank/DDBJ databases">
        <title>Complete genome sequence of Endomicrobium proavitum.</title>
        <authorList>
            <person name="Zheng H."/>
        </authorList>
    </citation>
    <scope>NUCLEOTIDE SEQUENCE [LARGE SCALE GENOMIC DNA]</scope>
    <source>
        <strain evidence="4 5">Rsa215</strain>
    </source>
</reference>
<dbReference type="SUPFAM" id="SSF52922">
    <property type="entry name" value="TK C-terminal domain-like"/>
    <property type="match status" value="1"/>
</dbReference>
<dbReference type="OrthoDB" id="9794954at2"/>
<dbReference type="EMBL" id="CP009498">
    <property type="protein sequence ID" value="AKL97717.1"/>
    <property type="molecule type" value="Genomic_DNA"/>
</dbReference>
<evidence type="ECO:0000259" key="3">
    <source>
        <dbReference type="Pfam" id="PF17147"/>
    </source>
</evidence>
<keyword evidence="1" id="KW-0560">Oxidoreductase</keyword>
<dbReference type="CDD" id="cd07034">
    <property type="entry name" value="TPP_PYR_PFOR_IOR-alpha_like"/>
    <property type="match status" value="1"/>
</dbReference>
<evidence type="ECO:0000313" key="4">
    <source>
        <dbReference type="EMBL" id="AKL97717.1"/>
    </source>
</evidence>
<sequence length="351" mass="38034">MSKKLIKGNIALCEGAIAAGLHAYFGYPITPQNEIPAYLSRKMVELGRVFIQGESEIASANMVMGAVVTGKRAMTSSSSPGISLKQEAISYMAGMELPALIVNVQRGGPGLGNISGSQADYFQAVKGGGHGDYKLVVFAPNSAQEMYETAYDAFDLAEKYRIPVMILSDGIVGQMMEPVEFNRPDKKEFGEKSWALTGCAQREPRSVQSLLMKDGALENHNIKLQKKYAEISKNEVRCESYETGDAEVVVVAYGISSRIAKSAVKLARKEGVKAGLLRPQTLWPFPSQAIAKLADSKAKFLTVELSHGQMVEDVRLAVNGKTQVEFFGKAGGGIVNEKEILEKIKKMKLGS</sequence>
<dbReference type="Pfam" id="PF01855">
    <property type="entry name" value="POR_N"/>
    <property type="match status" value="1"/>
</dbReference>
<dbReference type="RefSeq" id="WP_052570009.1">
    <property type="nucleotide sequence ID" value="NZ_CP009498.1"/>
</dbReference>
<dbReference type="Proteomes" id="UP000035337">
    <property type="component" value="Chromosome"/>
</dbReference>